<keyword evidence="8" id="KW-0808">Transferase</keyword>
<evidence type="ECO:0000256" key="3">
    <source>
        <dbReference type="ARBA" id="ARBA00001946"/>
    </source>
</evidence>
<dbReference type="Proteomes" id="UP001596074">
    <property type="component" value="Unassembled WGS sequence"/>
</dbReference>
<proteinExistence type="predicted"/>
<dbReference type="PROSITE" id="PS50109">
    <property type="entry name" value="HIS_KIN"/>
    <property type="match status" value="1"/>
</dbReference>
<evidence type="ECO:0000256" key="24">
    <source>
        <dbReference type="SAM" id="Phobius"/>
    </source>
</evidence>
<evidence type="ECO:0000313" key="28">
    <source>
        <dbReference type="Proteomes" id="UP001596074"/>
    </source>
</evidence>
<dbReference type="GO" id="GO:0016301">
    <property type="term" value="F:kinase activity"/>
    <property type="evidence" value="ECO:0007669"/>
    <property type="project" value="UniProtKB-KW"/>
</dbReference>
<feature type="region of interest" description="Disordered" evidence="23">
    <location>
        <begin position="52"/>
        <end position="72"/>
    </location>
</feature>
<keyword evidence="15" id="KW-0904">Protein phosphatase</keyword>
<dbReference type="Pfam" id="PF00512">
    <property type="entry name" value="HisKA"/>
    <property type="match status" value="1"/>
</dbReference>
<keyword evidence="13" id="KW-0067">ATP-binding</keyword>
<evidence type="ECO:0000256" key="4">
    <source>
        <dbReference type="ARBA" id="ARBA00004651"/>
    </source>
</evidence>
<evidence type="ECO:0000256" key="22">
    <source>
        <dbReference type="ARBA" id="ARBA00041776"/>
    </source>
</evidence>
<evidence type="ECO:0000256" key="17">
    <source>
        <dbReference type="ARBA" id="ARBA00023012"/>
    </source>
</evidence>
<dbReference type="EC" id="2.7.13.3" evidence="5"/>
<keyword evidence="11 27" id="KW-0418">Kinase</keyword>
<reference evidence="28" key="1">
    <citation type="journal article" date="2019" name="Int. J. Syst. Evol. Microbiol.">
        <title>The Global Catalogue of Microorganisms (GCM) 10K type strain sequencing project: providing services to taxonomists for standard genome sequencing and annotation.</title>
        <authorList>
            <consortium name="The Broad Institute Genomics Platform"/>
            <consortium name="The Broad Institute Genome Sequencing Center for Infectious Disease"/>
            <person name="Wu L."/>
            <person name="Ma J."/>
        </authorList>
    </citation>
    <scope>NUCLEOTIDE SEQUENCE [LARGE SCALE GENOMIC DNA]</scope>
    <source>
        <strain evidence="28">KCTC 42087</strain>
    </source>
</reference>
<keyword evidence="12" id="KW-0378">Hydrolase</keyword>
<dbReference type="CDD" id="cd06225">
    <property type="entry name" value="HAMP"/>
    <property type="match status" value="1"/>
</dbReference>
<comment type="cofactor">
    <cofactor evidence="2">
        <name>Mn(2+)</name>
        <dbReference type="ChEBI" id="CHEBI:29035"/>
    </cofactor>
</comment>
<evidence type="ECO:0000256" key="11">
    <source>
        <dbReference type="ARBA" id="ARBA00022777"/>
    </source>
</evidence>
<evidence type="ECO:0000256" key="12">
    <source>
        <dbReference type="ARBA" id="ARBA00022801"/>
    </source>
</evidence>
<feature type="domain" description="HAMP" evidence="26">
    <location>
        <begin position="216"/>
        <end position="269"/>
    </location>
</feature>
<comment type="subcellular location">
    <subcellularLocation>
        <location evidence="4">Cell membrane</location>
        <topology evidence="4">Multi-pass membrane protein</topology>
    </subcellularLocation>
</comment>
<dbReference type="Gene3D" id="1.10.287.130">
    <property type="match status" value="1"/>
</dbReference>
<keyword evidence="9 24" id="KW-0812">Transmembrane</keyword>
<accession>A0ABW1ACP0</accession>
<dbReference type="CDD" id="cd00082">
    <property type="entry name" value="HisKA"/>
    <property type="match status" value="1"/>
</dbReference>
<keyword evidence="14" id="KW-0460">Magnesium</keyword>
<keyword evidence="18" id="KW-0346">Stress response</keyword>
<dbReference type="SUPFAM" id="SSF158472">
    <property type="entry name" value="HAMP domain-like"/>
    <property type="match status" value="1"/>
</dbReference>
<dbReference type="SUPFAM" id="SSF55874">
    <property type="entry name" value="ATPase domain of HSP90 chaperone/DNA topoisomerase II/histidine kinase"/>
    <property type="match status" value="1"/>
</dbReference>
<dbReference type="Pfam" id="PF02518">
    <property type="entry name" value="HATPase_c"/>
    <property type="match status" value="1"/>
</dbReference>
<keyword evidence="28" id="KW-1185">Reference proteome</keyword>
<protein>
    <recommendedName>
        <fullName evidence="21">Signal transduction histidine-protein kinase/phosphatase MprB</fullName>
        <ecNumber evidence="5">2.7.13.3</ecNumber>
    </recommendedName>
    <alternativeName>
        <fullName evidence="22">Mycobacterial persistence regulator B</fullName>
    </alternativeName>
</protein>
<comment type="catalytic activity">
    <reaction evidence="1">
        <text>ATP + protein L-histidine = ADP + protein N-phospho-L-histidine.</text>
        <dbReference type="EC" id="2.7.13.3"/>
    </reaction>
</comment>
<keyword evidence="17" id="KW-0902">Two-component regulatory system</keyword>
<dbReference type="InterPro" id="IPR003594">
    <property type="entry name" value="HATPase_dom"/>
</dbReference>
<comment type="caution">
    <text evidence="27">The sequence shown here is derived from an EMBL/GenBank/DDBJ whole genome shotgun (WGS) entry which is preliminary data.</text>
</comment>
<dbReference type="EMBL" id="JBHSON010000068">
    <property type="protein sequence ID" value="MFC5751370.1"/>
    <property type="molecule type" value="Genomic_DNA"/>
</dbReference>
<keyword evidence="10" id="KW-0547">Nucleotide-binding</keyword>
<name>A0ABW1ACP0_9ACTN</name>
<dbReference type="CDD" id="cd00075">
    <property type="entry name" value="HATPase"/>
    <property type="match status" value="1"/>
</dbReference>
<feature type="transmembrane region" description="Helical" evidence="24">
    <location>
        <begin position="12"/>
        <end position="33"/>
    </location>
</feature>
<evidence type="ECO:0000259" key="26">
    <source>
        <dbReference type="PROSITE" id="PS50885"/>
    </source>
</evidence>
<dbReference type="SMART" id="SM00388">
    <property type="entry name" value="HisKA"/>
    <property type="match status" value="1"/>
</dbReference>
<evidence type="ECO:0000256" key="6">
    <source>
        <dbReference type="ARBA" id="ARBA00022475"/>
    </source>
</evidence>
<evidence type="ECO:0000256" key="10">
    <source>
        <dbReference type="ARBA" id="ARBA00022741"/>
    </source>
</evidence>
<evidence type="ECO:0000256" key="7">
    <source>
        <dbReference type="ARBA" id="ARBA00022553"/>
    </source>
</evidence>
<keyword evidence="19" id="KW-0843">Virulence</keyword>
<feature type="domain" description="Histidine kinase" evidence="25">
    <location>
        <begin position="277"/>
        <end position="487"/>
    </location>
</feature>
<dbReference type="InterPro" id="IPR003660">
    <property type="entry name" value="HAMP_dom"/>
</dbReference>
<gene>
    <name evidence="27" type="ORF">ACFPZN_37620</name>
</gene>
<evidence type="ECO:0000256" key="2">
    <source>
        <dbReference type="ARBA" id="ARBA00001936"/>
    </source>
</evidence>
<dbReference type="PANTHER" id="PTHR44936">
    <property type="entry name" value="SENSOR PROTEIN CREC"/>
    <property type="match status" value="1"/>
</dbReference>
<dbReference type="PROSITE" id="PS50885">
    <property type="entry name" value="HAMP"/>
    <property type="match status" value="1"/>
</dbReference>
<evidence type="ECO:0000256" key="16">
    <source>
        <dbReference type="ARBA" id="ARBA00022989"/>
    </source>
</evidence>
<evidence type="ECO:0000256" key="1">
    <source>
        <dbReference type="ARBA" id="ARBA00000085"/>
    </source>
</evidence>
<evidence type="ECO:0000256" key="15">
    <source>
        <dbReference type="ARBA" id="ARBA00022912"/>
    </source>
</evidence>
<dbReference type="SUPFAM" id="SSF47384">
    <property type="entry name" value="Homodimeric domain of signal transducing histidine kinase"/>
    <property type="match status" value="1"/>
</dbReference>
<dbReference type="InterPro" id="IPR036097">
    <property type="entry name" value="HisK_dim/P_sf"/>
</dbReference>
<dbReference type="Gene3D" id="6.10.340.10">
    <property type="match status" value="1"/>
</dbReference>
<keyword evidence="6" id="KW-1003">Cell membrane</keyword>
<evidence type="ECO:0000256" key="20">
    <source>
        <dbReference type="ARBA" id="ARBA00023211"/>
    </source>
</evidence>
<keyword evidence="24" id="KW-0472">Membrane</keyword>
<sequence>MRRLSLRGRLSLLVAVAVAVAVAACAIASWFLVRDQLYRELDRRLAAMGGPLAPSGRGYPLPGGPEPDGAAPRDMRRSWELTGALEQCSPAATTTSAQLRPPGPYEIMQLVNSAGGPCTVPNAGSLTVTAADARVARGGSLPAVHDGTGVTADGERVDVRVHTRSFVAADGTRAAVSFALRLDQVEEPLNRLTLALVTVAALGVLASAGTGLLIARASLRPVDELTAVTEHIARTQDLDTRIPAEGADEIARLSRSFNTMTAALAASRDHQQQLIADAGHELRTPLTSLRTNIDLLLRAEASGRELPPGTRHNLMVNVRTQMRELSSLVGDLLELARPEEAEPARETVALHEVAARAVERARPRGPGLTIDARIEPWYVTGDPASLERAVVNLLDNAVKFSPPGGEVAVRLAGGELSVRDHGPGISAEDLPHVFERFWRSPSARSLPGSGLGLSIVDRVVTEGGGKVRLDPAGGGGTVARIWLPGGPERDD</sequence>
<evidence type="ECO:0000256" key="23">
    <source>
        <dbReference type="SAM" id="MobiDB-lite"/>
    </source>
</evidence>
<dbReference type="PROSITE" id="PS51257">
    <property type="entry name" value="PROKAR_LIPOPROTEIN"/>
    <property type="match status" value="1"/>
</dbReference>
<comment type="cofactor">
    <cofactor evidence="3">
        <name>Mg(2+)</name>
        <dbReference type="ChEBI" id="CHEBI:18420"/>
    </cofactor>
</comment>
<dbReference type="InterPro" id="IPR050980">
    <property type="entry name" value="2C_sensor_his_kinase"/>
</dbReference>
<evidence type="ECO:0000256" key="5">
    <source>
        <dbReference type="ARBA" id="ARBA00012438"/>
    </source>
</evidence>
<dbReference type="InterPro" id="IPR004358">
    <property type="entry name" value="Sig_transdc_His_kin-like_C"/>
</dbReference>
<evidence type="ECO:0000256" key="14">
    <source>
        <dbReference type="ARBA" id="ARBA00022842"/>
    </source>
</evidence>
<evidence type="ECO:0000256" key="8">
    <source>
        <dbReference type="ARBA" id="ARBA00022679"/>
    </source>
</evidence>
<dbReference type="InterPro" id="IPR005467">
    <property type="entry name" value="His_kinase_dom"/>
</dbReference>
<evidence type="ECO:0000256" key="18">
    <source>
        <dbReference type="ARBA" id="ARBA00023016"/>
    </source>
</evidence>
<keyword evidence="16 24" id="KW-1133">Transmembrane helix</keyword>
<evidence type="ECO:0000259" key="25">
    <source>
        <dbReference type="PROSITE" id="PS50109"/>
    </source>
</evidence>
<dbReference type="Pfam" id="PF00672">
    <property type="entry name" value="HAMP"/>
    <property type="match status" value="1"/>
</dbReference>
<dbReference type="RefSeq" id="WP_378287279.1">
    <property type="nucleotide sequence ID" value="NZ_JBHSON010000068.1"/>
</dbReference>
<evidence type="ECO:0000313" key="27">
    <source>
        <dbReference type="EMBL" id="MFC5751370.1"/>
    </source>
</evidence>
<dbReference type="Gene3D" id="3.30.565.10">
    <property type="entry name" value="Histidine kinase-like ATPase, C-terminal domain"/>
    <property type="match status" value="1"/>
</dbReference>
<dbReference type="InterPro" id="IPR036890">
    <property type="entry name" value="HATPase_C_sf"/>
</dbReference>
<dbReference type="InterPro" id="IPR003661">
    <property type="entry name" value="HisK_dim/P_dom"/>
</dbReference>
<keyword evidence="7" id="KW-0597">Phosphoprotein</keyword>
<evidence type="ECO:0000256" key="13">
    <source>
        <dbReference type="ARBA" id="ARBA00022840"/>
    </source>
</evidence>
<keyword evidence="20" id="KW-0464">Manganese</keyword>
<evidence type="ECO:0000256" key="19">
    <source>
        <dbReference type="ARBA" id="ARBA00023026"/>
    </source>
</evidence>
<dbReference type="SMART" id="SM00304">
    <property type="entry name" value="HAMP"/>
    <property type="match status" value="1"/>
</dbReference>
<organism evidence="27 28">
    <name type="scientific">Actinomadura rugatobispora</name>
    <dbReference type="NCBI Taxonomy" id="1994"/>
    <lineage>
        <taxon>Bacteria</taxon>
        <taxon>Bacillati</taxon>
        <taxon>Actinomycetota</taxon>
        <taxon>Actinomycetes</taxon>
        <taxon>Streptosporangiales</taxon>
        <taxon>Thermomonosporaceae</taxon>
        <taxon>Actinomadura</taxon>
    </lineage>
</organism>
<evidence type="ECO:0000256" key="21">
    <source>
        <dbReference type="ARBA" id="ARBA00040454"/>
    </source>
</evidence>
<dbReference type="PANTHER" id="PTHR44936:SF9">
    <property type="entry name" value="SENSOR PROTEIN CREC"/>
    <property type="match status" value="1"/>
</dbReference>
<dbReference type="SMART" id="SM00387">
    <property type="entry name" value="HATPase_c"/>
    <property type="match status" value="1"/>
</dbReference>
<dbReference type="PRINTS" id="PR00344">
    <property type="entry name" value="BCTRLSENSOR"/>
</dbReference>
<evidence type="ECO:0000256" key="9">
    <source>
        <dbReference type="ARBA" id="ARBA00022692"/>
    </source>
</evidence>